<feature type="compositionally biased region" description="Low complexity" evidence="1">
    <location>
        <begin position="912"/>
        <end position="923"/>
    </location>
</feature>
<dbReference type="Pfam" id="PF12657">
    <property type="entry name" value="TFIIIC_delta"/>
    <property type="match status" value="1"/>
</dbReference>
<proteinExistence type="predicted"/>
<feature type="compositionally biased region" description="Acidic residues" evidence="1">
    <location>
        <begin position="874"/>
        <end position="889"/>
    </location>
</feature>
<evidence type="ECO:0000313" key="4">
    <source>
        <dbReference type="Proteomes" id="UP000238274"/>
    </source>
</evidence>
<feature type="region of interest" description="Disordered" evidence="1">
    <location>
        <begin position="864"/>
        <end position="932"/>
    </location>
</feature>
<feature type="compositionally biased region" description="Basic and acidic residues" evidence="1">
    <location>
        <begin position="864"/>
        <end position="873"/>
    </location>
</feature>
<dbReference type="InterPro" id="IPR009060">
    <property type="entry name" value="UBA-like_sf"/>
</dbReference>
<dbReference type="PROSITE" id="PS50030">
    <property type="entry name" value="UBA"/>
    <property type="match status" value="1"/>
</dbReference>
<gene>
    <name evidence="3" type="ORF">PSHT_01827</name>
</gene>
<dbReference type="GO" id="GO:0006384">
    <property type="term" value="P:transcription initiation at RNA polymerase III promoter"/>
    <property type="evidence" value="ECO:0007669"/>
    <property type="project" value="InterPro"/>
</dbReference>
<feature type="domain" description="UBA" evidence="2">
    <location>
        <begin position="550"/>
        <end position="590"/>
    </location>
</feature>
<dbReference type="InterPro" id="IPR024761">
    <property type="entry name" value="TFIIIC_delta_N"/>
</dbReference>
<dbReference type="InterPro" id="IPR015940">
    <property type="entry name" value="UBA"/>
</dbReference>
<organism evidence="3 4">
    <name type="scientific">Puccinia striiformis</name>
    <dbReference type="NCBI Taxonomy" id="27350"/>
    <lineage>
        <taxon>Eukaryota</taxon>
        <taxon>Fungi</taxon>
        <taxon>Dikarya</taxon>
        <taxon>Basidiomycota</taxon>
        <taxon>Pucciniomycotina</taxon>
        <taxon>Pucciniomycetes</taxon>
        <taxon>Pucciniales</taxon>
        <taxon>Pucciniaceae</taxon>
        <taxon>Puccinia</taxon>
    </lineage>
</organism>
<evidence type="ECO:0000313" key="3">
    <source>
        <dbReference type="EMBL" id="POW21897.1"/>
    </source>
</evidence>
<dbReference type="SMART" id="SM00165">
    <property type="entry name" value="UBA"/>
    <property type="match status" value="1"/>
</dbReference>
<dbReference type="GO" id="GO:0000127">
    <property type="term" value="C:transcription factor TFIIIC complex"/>
    <property type="evidence" value="ECO:0007669"/>
    <property type="project" value="InterPro"/>
</dbReference>
<reference evidence="4" key="2">
    <citation type="journal article" date="2018" name="BMC Genomics">
        <title>Genomic insights into host adaptation between the wheat stripe rust pathogen (Puccinia striiformis f. sp. tritici) and the barley stripe rust pathogen (Puccinia striiformis f. sp. hordei).</title>
        <authorList>
            <person name="Xia C."/>
            <person name="Wang M."/>
            <person name="Yin C."/>
            <person name="Cornejo O.E."/>
            <person name="Hulbert S.H."/>
            <person name="Chen X."/>
        </authorList>
    </citation>
    <scope>NUCLEOTIDE SEQUENCE [LARGE SCALE GENOMIC DNA]</scope>
    <source>
        <strain evidence="4">93TX-2</strain>
    </source>
</reference>
<dbReference type="Pfam" id="PF00627">
    <property type="entry name" value="UBA"/>
    <property type="match status" value="1"/>
</dbReference>
<feature type="region of interest" description="Disordered" evidence="1">
    <location>
        <begin position="660"/>
        <end position="711"/>
    </location>
</feature>
<feature type="compositionally biased region" description="Polar residues" evidence="1">
    <location>
        <begin position="697"/>
        <end position="706"/>
    </location>
</feature>
<dbReference type="EMBL" id="PKSM01000015">
    <property type="protein sequence ID" value="POW21897.1"/>
    <property type="molecule type" value="Genomic_DNA"/>
</dbReference>
<accession>A0A2S4WJM7</accession>
<feature type="region of interest" description="Disordered" evidence="1">
    <location>
        <begin position="603"/>
        <end position="639"/>
    </location>
</feature>
<sequence length="932" mass="100829">MDVSPEDDWKLTMDANEKRNRFTSCVLRTQATCLAWSSAFSHSINSGNHSHDFYDVDFPLLAIGHRRGDISLWRHTSNGQMELESLNPVCPNGHTINLLSWSNWKLSARPRVDLASATQYQLTAYLAVANSKGVVYLLKIYRPFERPTKPLLPTSHIKIETVGVYQDPLNQSSITYLKWLPSIGNTSSGLVFSRLGEIVLLPLPSTADCQSSASLLDCAQAIQLPVLHSYDYRLCWADCNSWASCSEISTIPTGIPGHTSIIAMLSNGLIFVIKERIDTSDPSASNSVEIDLEHSIQLSLDFRGNVLSSLHHLSNDQDHQIHSSDQIALSSGSIMSWLYEIDAPNKFRYKPENYQILQFCLADFSPVGKVDHDPIKPERRTRLLGMLKEENRTPAQNVLLVHLYGGLKVALDLLQTLCSSSALLDSPHTVLLQSWKDLVDPPFDAPGLLISMRVRILADIQRLWRAEWPNTSPPNVVRGVVKILLDIIKADGEASPEPAAVGSFMAGDMLGTTNTSLDRIAGALTGGVGGMPGSSYMASYALSGGRAPAVPDESRIASLVDMGFPRSACETALARTHNNLNLATEFLLASPVLVQRARDEEATAATAAAAAPSASTDQPAATEEPSTSEEIDQTPNVIDSAQDESPAIVDEVMVTPRQSSVSAPALSIPSASNELASDTNDVSMGKASAEEPGTVEAQGSTENCSFSGDDGHTTPKIPNFLKRSLILAESYDELAFDLKTAFKAFEKRSLADDDKPFDGIATLLSDLESLSPSTDALNEDPPPNNILAISVRLRMLALLANDSSFEASLHRNANALLKTIVALLRNATGLMNESLEASKIPKWLASSLLIVEAILAYAKDKPASEIERSRPAADDLDENEEDDEEDDKDADNPMPDSVAFLGLPALINEPRQAGASQAASTSAPKSIKNAEA</sequence>
<dbReference type="Proteomes" id="UP000238274">
    <property type="component" value="Unassembled WGS sequence"/>
</dbReference>
<dbReference type="Gene3D" id="1.10.8.10">
    <property type="entry name" value="DNA helicase RuvA subunit, C-terminal domain"/>
    <property type="match status" value="1"/>
</dbReference>
<dbReference type="VEuPathDB" id="FungiDB:PSTT_07701"/>
<protein>
    <recommendedName>
        <fullName evidence="2">UBA domain-containing protein</fullName>
    </recommendedName>
</protein>
<comment type="caution">
    <text evidence="3">The sequence shown here is derived from an EMBL/GenBank/DDBJ whole genome shotgun (WGS) entry which is preliminary data.</text>
</comment>
<feature type="compositionally biased region" description="Polar residues" evidence="1">
    <location>
        <begin position="669"/>
        <end position="682"/>
    </location>
</feature>
<dbReference type="SUPFAM" id="SSF46934">
    <property type="entry name" value="UBA-like"/>
    <property type="match status" value="1"/>
</dbReference>
<dbReference type="GO" id="GO:0004402">
    <property type="term" value="F:histone acetyltransferase activity"/>
    <property type="evidence" value="ECO:0007669"/>
    <property type="project" value="InterPro"/>
</dbReference>
<keyword evidence="4" id="KW-1185">Reference proteome</keyword>
<feature type="compositionally biased region" description="Low complexity" evidence="1">
    <location>
        <begin position="603"/>
        <end position="622"/>
    </location>
</feature>
<reference evidence="4" key="3">
    <citation type="journal article" date="2018" name="Mol. Plant Microbe Interact.">
        <title>Genome sequence resources for the wheat stripe rust pathogen (Puccinia striiformis f. sp. tritici) and the barley stripe rust pathogen (Puccinia striiformis f. sp. hordei).</title>
        <authorList>
            <person name="Xia C."/>
            <person name="Wang M."/>
            <person name="Yin C."/>
            <person name="Cornejo O.E."/>
            <person name="Hulbert S.H."/>
            <person name="Chen X."/>
        </authorList>
    </citation>
    <scope>NUCLEOTIDE SEQUENCE [LARGE SCALE GENOMIC DNA]</scope>
    <source>
        <strain evidence="4">93TX-2</strain>
    </source>
</reference>
<dbReference type="FunFam" id="1.10.8.10:FF:000288">
    <property type="entry name" value="Uncharacterized protein"/>
    <property type="match status" value="1"/>
</dbReference>
<dbReference type="PANTHER" id="PTHR15496">
    <property type="entry name" value="GENERAL TRANSCRIPTION FACTOR 3C POLYPEPTIDE 4 FAMILY"/>
    <property type="match status" value="1"/>
</dbReference>
<dbReference type="AlphaFoldDB" id="A0A2S4WJM7"/>
<dbReference type="OrthoDB" id="8068875at2759"/>
<dbReference type="InterPro" id="IPR044230">
    <property type="entry name" value="GTF3C4"/>
</dbReference>
<dbReference type="PANTHER" id="PTHR15496:SF2">
    <property type="entry name" value="GENERAL TRANSCRIPTION FACTOR 3C POLYPEPTIDE 4"/>
    <property type="match status" value="1"/>
</dbReference>
<dbReference type="VEuPathDB" id="FungiDB:PSHT_01827"/>
<name>A0A2S4WJM7_9BASI</name>
<evidence type="ECO:0000256" key="1">
    <source>
        <dbReference type="SAM" id="MobiDB-lite"/>
    </source>
</evidence>
<evidence type="ECO:0000259" key="2">
    <source>
        <dbReference type="PROSITE" id="PS50030"/>
    </source>
</evidence>
<reference evidence="3 4" key="1">
    <citation type="submission" date="2017-12" db="EMBL/GenBank/DDBJ databases">
        <title>Gene loss provides genomic basis for host adaptation in cereal stripe rust fungi.</title>
        <authorList>
            <person name="Xia C."/>
        </authorList>
    </citation>
    <scope>NUCLEOTIDE SEQUENCE [LARGE SCALE GENOMIC DNA]</scope>
    <source>
        <strain evidence="3 4">93TX-2</strain>
    </source>
</reference>